<gene>
    <name evidence="1" type="ORF">Acr_21g0000570</name>
</gene>
<organism evidence="1 2">
    <name type="scientific">Actinidia rufa</name>
    <dbReference type="NCBI Taxonomy" id="165716"/>
    <lineage>
        <taxon>Eukaryota</taxon>
        <taxon>Viridiplantae</taxon>
        <taxon>Streptophyta</taxon>
        <taxon>Embryophyta</taxon>
        <taxon>Tracheophyta</taxon>
        <taxon>Spermatophyta</taxon>
        <taxon>Magnoliopsida</taxon>
        <taxon>eudicotyledons</taxon>
        <taxon>Gunneridae</taxon>
        <taxon>Pentapetalae</taxon>
        <taxon>asterids</taxon>
        <taxon>Ericales</taxon>
        <taxon>Actinidiaceae</taxon>
        <taxon>Actinidia</taxon>
    </lineage>
</organism>
<dbReference type="AlphaFoldDB" id="A0A7J0GFG3"/>
<keyword evidence="2" id="KW-1185">Reference proteome</keyword>
<sequence>MPYSQPDSLRVFESAEGAKVFKSTEGAEARGLEEPELRGVERALPKLPHAMVPHMGCPSKATSVHSIGWRCEEGDPGEEVEGRRVNFAVEVGDHSTQAVEWVEEIIAKEVMEILGRKSLWLVLRRKDVFRCQRLSMPRVLYF</sequence>
<evidence type="ECO:0000313" key="1">
    <source>
        <dbReference type="EMBL" id="GFZ09458.1"/>
    </source>
</evidence>
<dbReference type="Proteomes" id="UP000585474">
    <property type="component" value="Unassembled WGS sequence"/>
</dbReference>
<dbReference type="EMBL" id="BJWL01000021">
    <property type="protein sequence ID" value="GFZ09458.1"/>
    <property type="molecule type" value="Genomic_DNA"/>
</dbReference>
<evidence type="ECO:0000313" key="2">
    <source>
        <dbReference type="Proteomes" id="UP000585474"/>
    </source>
</evidence>
<reference evidence="1 2" key="1">
    <citation type="submission" date="2019-07" db="EMBL/GenBank/DDBJ databases">
        <title>De Novo Assembly of kiwifruit Actinidia rufa.</title>
        <authorList>
            <person name="Sugita-Konishi S."/>
            <person name="Sato K."/>
            <person name="Mori E."/>
            <person name="Abe Y."/>
            <person name="Kisaki G."/>
            <person name="Hamano K."/>
            <person name="Suezawa K."/>
            <person name="Otani M."/>
            <person name="Fukuda T."/>
            <person name="Manabe T."/>
            <person name="Gomi K."/>
            <person name="Tabuchi M."/>
            <person name="Akimitsu K."/>
            <person name="Kataoka I."/>
        </authorList>
    </citation>
    <scope>NUCLEOTIDE SEQUENCE [LARGE SCALE GENOMIC DNA]</scope>
    <source>
        <strain evidence="2">cv. Fuchu</strain>
    </source>
</reference>
<proteinExistence type="predicted"/>
<comment type="caution">
    <text evidence="1">The sequence shown here is derived from an EMBL/GenBank/DDBJ whole genome shotgun (WGS) entry which is preliminary data.</text>
</comment>
<accession>A0A7J0GFG3</accession>
<protein>
    <submittedName>
        <fullName evidence="1">Uncharacterized protein</fullName>
    </submittedName>
</protein>
<name>A0A7J0GFG3_9ERIC</name>